<dbReference type="InterPro" id="IPR046778">
    <property type="entry name" value="UPF0758_N"/>
</dbReference>
<dbReference type="PANTHER" id="PTHR30471">
    <property type="entry name" value="DNA REPAIR PROTEIN RADC"/>
    <property type="match status" value="1"/>
</dbReference>
<evidence type="ECO:0000259" key="7">
    <source>
        <dbReference type="PROSITE" id="PS50249"/>
    </source>
</evidence>
<dbReference type="EMBL" id="JADIMJ010000047">
    <property type="protein sequence ID" value="MBO8453718.1"/>
    <property type="molecule type" value="Genomic_DNA"/>
</dbReference>
<dbReference type="InterPro" id="IPR001405">
    <property type="entry name" value="UPF0758"/>
</dbReference>
<dbReference type="Proteomes" id="UP000771749">
    <property type="component" value="Unassembled WGS sequence"/>
</dbReference>
<keyword evidence="2" id="KW-0479">Metal-binding</keyword>
<comment type="caution">
    <text evidence="8">The sequence shown here is derived from an EMBL/GenBank/DDBJ whole genome shotgun (WGS) entry which is preliminary data.</text>
</comment>
<dbReference type="PROSITE" id="PS01302">
    <property type="entry name" value="UPF0758"/>
    <property type="match status" value="1"/>
</dbReference>
<dbReference type="Gene3D" id="3.40.140.10">
    <property type="entry name" value="Cytidine Deaminase, domain 2"/>
    <property type="match status" value="1"/>
</dbReference>
<dbReference type="GO" id="GO:0008237">
    <property type="term" value="F:metallopeptidase activity"/>
    <property type="evidence" value="ECO:0007669"/>
    <property type="project" value="UniProtKB-KW"/>
</dbReference>
<evidence type="ECO:0000256" key="1">
    <source>
        <dbReference type="ARBA" id="ARBA00022670"/>
    </source>
</evidence>
<keyword evidence="3" id="KW-0378">Hydrolase</keyword>
<evidence type="ECO:0000256" key="6">
    <source>
        <dbReference type="RuleBase" id="RU003797"/>
    </source>
</evidence>
<name>A0A940DMD1_9BACT</name>
<organism evidence="8 9">
    <name type="scientific">Candidatus Cryptobacteroides gallistercoris</name>
    <dbReference type="NCBI Taxonomy" id="2840765"/>
    <lineage>
        <taxon>Bacteria</taxon>
        <taxon>Pseudomonadati</taxon>
        <taxon>Bacteroidota</taxon>
        <taxon>Bacteroidia</taxon>
        <taxon>Bacteroidales</taxon>
        <taxon>Candidatus Cryptobacteroides</taxon>
    </lineage>
</organism>
<gene>
    <name evidence="8" type="primary">radC</name>
    <name evidence="8" type="ORF">IAC07_03210</name>
</gene>
<dbReference type="Pfam" id="PF04002">
    <property type="entry name" value="RadC"/>
    <property type="match status" value="1"/>
</dbReference>
<evidence type="ECO:0000313" key="8">
    <source>
        <dbReference type="EMBL" id="MBO8453718.1"/>
    </source>
</evidence>
<dbReference type="GO" id="GO:0046872">
    <property type="term" value="F:metal ion binding"/>
    <property type="evidence" value="ECO:0007669"/>
    <property type="project" value="UniProtKB-KW"/>
</dbReference>
<dbReference type="InterPro" id="IPR020891">
    <property type="entry name" value="UPF0758_CS"/>
</dbReference>
<keyword evidence="5" id="KW-0482">Metalloprotease</keyword>
<keyword evidence="1" id="KW-0645">Protease</keyword>
<accession>A0A940DMD1</accession>
<dbReference type="InterPro" id="IPR037518">
    <property type="entry name" value="MPN"/>
</dbReference>
<evidence type="ECO:0000256" key="2">
    <source>
        <dbReference type="ARBA" id="ARBA00022723"/>
    </source>
</evidence>
<keyword evidence="4" id="KW-0862">Zinc</keyword>
<dbReference type="Pfam" id="PF20582">
    <property type="entry name" value="UPF0758_N"/>
    <property type="match status" value="1"/>
</dbReference>
<proteinExistence type="inferred from homology"/>
<dbReference type="InterPro" id="IPR025657">
    <property type="entry name" value="RadC_JAB"/>
</dbReference>
<evidence type="ECO:0000313" key="9">
    <source>
        <dbReference type="Proteomes" id="UP000771749"/>
    </source>
</evidence>
<dbReference type="GO" id="GO:0006508">
    <property type="term" value="P:proteolysis"/>
    <property type="evidence" value="ECO:0007669"/>
    <property type="project" value="UniProtKB-KW"/>
</dbReference>
<sequence>MKMLELCPEDRPREKMAAKGAEALSNAELLAILLRTGSGGHNAVETAQMLLKLSGGRLSALAQMSTDRMRSIGGIGQSKAITIAAALELGKRFCCEVENTEKTSITSPEMIYRMMLKEIRGLPHEECWVLYLNRANYVIGRERMSKGGLDATIVDIKMIVRNALDKLASGVILTHNHPSGNPMPGTTDINTTGQLKRALSTFGISLVDHIILCDDRFYSFSDESMTIV</sequence>
<comment type="similarity">
    <text evidence="6">Belongs to the UPF0758 family.</text>
</comment>
<evidence type="ECO:0000256" key="3">
    <source>
        <dbReference type="ARBA" id="ARBA00022801"/>
    </source>
</evidence>
<evidence type="ECO:0000256" key="5">
    <source>
        <dbReference type="ARBA" id="ARBA00023049"/>
    </source>
</evidence>
<dbReference type="PROSITE" id="PS50249">
    <property type="entry name" value="MPN"/>
    <property type="match status" value="1"/>
</dbReference>
<dbReference type="NCBIfam" id="NF000642">
    <property type="entry name" value="PRK00024.1"/>
    <property type="match status" value="1"/>
</dbReference>
<dbReference type="NCBIfam" id="TIGR00608">
    <property type="entry name" value="radc"/>
    <property type="match status" value="1"/>
</dbReference>
<dbReference type="AlphaFoldDB" id="A0A940DMD1"/>
<protein>
    <submittedName>
        <fullName evidence="8">DNA repair protein RadC</fullName>
    </submittedName>
</protein>
<reference evidence="8" key="2">
    <citation type="journal article" date="2021" name="PeerJ">
        <title>Extensive microbial diversity within the chicken gut microbiome revealed by metagenomics and culture.</title>
        <authorList>
            <person name="Gilroy R."/>
            <person name="Ravi A."/>
            <person name="Getino M."/>
            <person name="Pursley I."/>
            <person name="Horton D.L."/>
            <person name="Alikhan N.F."/>
            <person name="Baker D."/>
            <person name="Gharbi K."/>
            <person name="Hall N."/>
            <person name="Watson M."/>
            <person name="Adriaenssens E.M."/>
            <person name="Foster-Nyarko E."/>
            <person name="Jarju S."/>
            <person name="Secka A."/>
            <person name="Antonio M."/>
            <person name="Oren A."/>
            <person name="Chaudhuri R.R."/>
            <person name="La Ragione R."/>
            <person name="Hildebrand F."/>
            <person name="Pallen M.J."/>
        </authorList>
    </citation>
    <scope>NUCLEOTIDE SEQUENCE</scope>
    <source>
        <strain evidence="8">F1-3629</strain>
    </source>
</reference>
<dbReference type="PANTHER" id="PTHR30471:SF3">
    <property type="entry name" value="UPF0758 PROTEIN YEES-RELATED"/>
    <property type="match status" value="1"/>
</dbReference>
<reference evidence="8" key="1">
    <citation type="submission" date="2020-10" db="EMBL/GenBank/DDBJ databases">
        <authorList>
            <person name="Gilroy R."/>
        </authorList>
    </citation>
    <scope>NUCLEOTIDE SEQUENCE</scope>
    <source>
        <strain evidence="8">F1-3629</strain>
    </source>
</reference>
<evidence type="ECO:0000256" key="4">
    <source>
        <dbReference type="ARBA" id="ARBA00022833"/>
    </source>
</evidence>
<feature type="domain" description="MPN" evidence="7">
    <location>
        <begin position="104"/>
        <end position="228"/>
    </location>
</feature>
<dbReference type="CDD" id="cd08071">
    <property type="entry name" value="MPN_DUF2466"/>
    <property type="match status" value="1"/>
</dbReference>